<dbReference type="PANTHER" id="PTHR43280">
    <property type="entry name" value="ARAC-FAMILY TRANSCRIPTIONAL REGULATOR"/>
    <property type="match status" value="1"/>
</dbReference>
<dbReference type="EMBL" id="FNQY01000003">
    <property type="protein sequence ID" value="SDZ87958.1"/>
    <property type="molecule type" value="Genomic_DNA"/>
</dbReference>
<dbReference type="Proteomes" id="UP000199041">
    <property type="component" value="Unassembled WGS sequence"/>
</dbReference>
<name>A0A1H3WP40_9BACT</name>
<dbReference type="PROSITE" id="PS01124">
    <property type="entry name" value="HTH_ARAC_FAMILY_2"/>
    <property type="match status" value="1"/>
</dbReference>
<evidence type="ECO:0000313" key="6">
    <source>
        <dbReference type="Proteomes" id="UP000199041"/>
    </source>
</evidence>
<feature type="domain" description="HTH araC/xylS-type" evidence="4">
    <location>
        <begin position="176"/>
        <end position="274"/>
    </location>
</feature>
<keyword evidence="6" id="KW-1185">Reference proteome</keyword>
<evidence type="ECO:0000259" key="4">
    <source>
        <dbReference type="PROSITE" id="PS01124"/>
    </source>
</evidence>
<dbReference type="SMART" id="SM00342">
    <property type="entry name" value="HTH_ARAC"/>
    <property type="match status" value="1"/>
</dbReference>
<dbReference type="SUPFAM" id="SSF46689">
    <property type="entry name" value="Homeodomain-like"/>
    <property type="match status" value="2"/>
</dbReference>
<dbReference type="Gene3D" id="1.10.10.60">
    <property type="entry name" value="Homeodomain-like"/>
    <property type="match status" value="1"/>
</dbReference>
<dbReference type="PANTHER" id="PTHR43280:SF2">
    <property type="entry name" value="HTH-TYPE TRANSCRIPTIONAL REGULATOR EXSA"/>
    <property type="match status" value="1"/>
</dbReference>
<proteinExistence type="predicted"/>
<dbReference type="InterPro" id="IPR018060">
    <property type="entry name" value="HTH_AraC"/>
</dbReference>
<keyword evidence="3" id="KW-0804">Transcription</keyword>
<evidence type="ECO:0000256" key="2">
    <source>
        <dbReference type="ARBA" id="ARBA00023125"/>
    </source>
</evidence>
<gene>
    <name evidence="5" type="ORF">SAMN05192529_103126</name>
</gene>
<organism evidence="5 6">
    <name type="scientific">Arachidicoccus rhizosphaerae</name>
    <dbReference type="NCBI Taxonomy" id="551991"/>
    <lineage>
        <taxon>Bacteria</taxon>
        <taxon>Pseudomonadati</taxon>
        <taxon>Bacteroidota</taxon>
        <taxon>Chitinophagia</taxon>
        <taxon>Chitinophagales</taxon>
        <taxon>Chitinophagaceae</taxon>
        <taxon>Arachidicoccus</taxon>
    </lineage>
</organism>
<accession>A0A1H3WP40</accession>
<dbReference type="RefSeq" id="WP_091393972.1">
    <property type="nucleotide sequence ID" value="NZ_FNQY01000003.1"/>
</dbReference>
<dbReference type="AlphaFoldDB" id="A0A1H3WP40"/>
<dbReference type="OrthoDB" id="511992at2"/>
<protein>
    <submittedName>
        <fullName evidence="5">AraC family transcriptional regulator</fullName>
    </submittedName>
</protein>
<keyword evidence="2" id="KW-0238">DNA-binding</keyword>
<keyword evidence="1" id="KW-0805">Transcription regulation</keyword>
<dbReference type="GO" id="GO:0003700">
    <property type="term" value="F:DNA-binding transcription factor activity"/>
    <property type="evidence" value="ECO:0007669"/>
    <property type="project" value="InterPro"/>
</dbReference>
<evidence type="ECO:0000256" key="3">
    <source>
        <dbReference type="ARBA" id="ARBA00023163"/>
    </source>
</evidence>
<dbReference type="InterPro" id="IPR009057">
    <property type="entry name" value="Homeodomain-like_sf"/>
</dbReference>
<reference evidence="5 6" key="1">
    <citation type="submission" date="2016-10" db="EMBL/GenBank/DDBJ databases">
        <authorList>
            <person name="de Groot N.N."/>
        </authorList>
    </citation>
    <scope>NUCLEOTIDE SEQUENCE [LARGE SCALE GENOMIC DNA]</scope>
    <source>
        <strain evidence="5 6">Vu-144</strain>
    </source>
</reference>
<dbReference type="GO" id="GO:0043565">
    <property type="term" value="F:sequence-specific DNA binding"/>
    <property type="evidence" value="ECO:0007669"/>
    <property type="project" value="InterPro"/>
</dbReference>
<dbReference type="Pfam" id="PF12833">
    <property type="entry name" value="HTH_18"/>
    <property type="match status" value="1"/>
</dbReference>
<evidence type="ECO:0000313" key="5">
    <source>
        <dbReference type="EMBL" id="SDZ87958.1"/>
    </source>
</evidence>
<evidence type="ECO:0000256" key="1">
    <source>
        <dbReference type="ARBA" id="ARBA00023015"/>
    </source>
</evidence>
<dbReference type="STRING" id="551991.SAMN05192529_103126"/>
<sequence>MLLKGKPGAMEVIAMDKGCYVGHNILARHYDHIIASETLYPMGYSSDWHYHQNPHFSHILYGGSQEINENNTKIQQPGEGFYYYPGIAHQNIQYRVQTRIFNVELGSGFFEKYQLNIPPETLMFSENLQLNASGLVKILREHWLQDDQSTLSINQLTVELITHAADNISFFPGWAKKIRPLLYDTWNQPVSLQEISKLLDIHPVTLSKYFSKYFGCTLGEYRRRIKIERALPLIRQGKYTLTEIAYLCEFCDQAHFTKTFHRITGFSPKQYKAL</sequence>